<reference evidence="2 3" key="1">
    <citation type="submission" date="2016-10" db="EMBL/GenBank/DDBJ databases">
        <authorList>
            <person name="de Groot N.N."/>
        </authorList>
    </citation>
    <scope>NUCLEOTIDE SEQUENCE [LARGE SCALE GENOMIC DNA]</scope>
    <source>
        <strain evidence="2 3">CGMCC 4.2026</strain>
    </source>
</reference>
<dbReference type="STRING" id="310780.SAMN05216267_1015113"/>
<dbReference type="OrthoDB" id="4224844at2"/>
<feature type="compositionally biased region" description="Low complexity" evidence="1">
    <location>
        <begin position="120"/>
        <end position="134"/>
    </location>
</feature>
<evidence type="ECO:0000313" key="2">
    <source>
        <dbReference type="EMBL" id="SEO01688.1"/>
    </source>
</evidence>
<gene>
    <name evidence="2" type="ORF">SAMN05216267_1015113</name>
</gene>
<dbReference type="EMBL" id="FODD01000015">
    <property type="protein sequence ID" value="SEO01688.1"/>
    <property type="molecule type" value="Genomic_DNA"/>
</dbReference>
<dbReference type="RefSeq" id="WP_069462521.1">
    <property type="nucleotide sequence ID" value="NZ_FODD01000015.1"/>
</dbReference>
<evidence type="ECO:0000313" key="3">
    <source>
        <dbReference type="Proteomes" id="UP000181951"/>
    </source>
</evidence>
<protein>
    <submittedName>
        <fullName evidence="2">Uncharacterized protein</fullName>
    </submittedName>
</protein>
<evidence type="ECO:0000256" key="1">
    <source>
        <dbReference type="SAM" id="MobiDB-lite"/>
    </source>
</evidence>
<sequence>MAVENSTQTESNRCACSRYSVLVNVREDDRGDLVWDDELTTGCTATARKTFAQGHDAKLKSHLIKWGAAGYEVRVEDGAMMTTADAVTMARDYGFGDKVAAGIARATAKIQAKADRAAKKAAPAPGDDPQDATAEPQTVTAKVGRWEREGVVDGDTFTYTDSKGETQTTTTFTLV</sequence>
<dbReference type="AlphaFoldDB" id="A0A1H8LAE6"/>
<name>A0A1H8LAE6_9ACTN</name>
<keyword evidence="3" id="KW-1185">Reference proteome</keyword>
<dbReference type="Proteomes" id="UP000181951">
    <property type="component" value="Unassembled WGS sequence"/>
</dbReference>
<organism evidence="2 3">
    <name type="scientific">Actinacidiphila rubida</name>
    <dbReference type="NCBI Taxonomy" id="310780"/>
    <lineage>
        <taxon>Bacteria</taxon>
        <taxon>Bacillati</taxon>
        <taxon>Actinomycetota</taxon>
        <taxon>Actinomycetes</taxon>
        <taxon>Kitasatosporales</taxon>
        <taxon>Streptomycetaceae</taxon>
        <taxon>Actinacidiphila</taxon>
    </lineage>
</organism>
<feature type="region of interest" description="Disordered" evidence="1">
    <location>
        <begin position="117"/>
        <end position="139"/>
    </location>
</feature>
<accession>A0A1H8LAE6</accession>
<proteinExistence type="predicted"/>